<evidence type="ECO:0000256" key="6">
    <source>
        <dbReference type="ARBA" id="ARBA00022840"/>
    </source>
</evidence>
<feature type="binding site" evidence="9">
    <location>
        <position position="260"/>
    </location>
    <ligand>
        <name>Zn(2+)</name>
        <dbReference type="ChEBI" id="CHEBI:29105"/>
    </ligand>
</feature>
<feature type="binding site" evidence="9">
    <location>
        <position position="29"/>
    </location>
    <ligand>
        <name>Zn(2+)</name>
        <dbReference type="ChEBI" id="CHEBI:29105"/>
    </ligand>
</feature>
<dbReference type="EMBL" id="LBXR01000016">
    <property type="protein sequence ID" value="KKR34414.1"/>
    <property type="molecule type" value="Genomic_DNA"/>
</dbReference>
<protein>
    <recommendedName>
        <fullName evidence="9">Cysteine--tRNA ligase</fullName>
        <ecNumber evidence="9">6.1.1.16</ecNumber>
    </recommendedName>
    <alternativeName>
        <fullName evidence="9">Cysteinyl-tRNA synthetase</fullName>
        <shortName evidence="9">CysRS</shortName>
    </alternativeName>
</protein>
<keyword evidence="3 9" id="KW-0479">Metal-binding</keyword>
<dbReference type="GO" id="GO:0005829">
    <property type="term" value="C:cytosol"/>
    <property type="evidence" value="ECO:0007669"/>
    <property type="project" value="TreeGrafter"/>
</dbReference>
<keyword evidence="7 9" id="KW-0648">Protein biosynthesis</keyword>
<dbReference type="SUPFAM" id="SSF47323">
    <property type="entry name" value="Anticodon-binding domain of a subclass of class I aminoacyl-tRNA synthetases"/>
    <property type="match status" value="1"/>
</dbReference>
<evidence type="ECO:0000313" key="12">
    <source>
        <dbReference type="Proteomes" id="UP000034855"/>
    </source>
</evidence>
<evidence type="ECO:0000259" key="10">
    <source>
        <dbReference type="Pfam" id="PF01406"/>
    </source>
</evidence>
<dbReference type="InterPro" id="IPR015803">
    <property type="entry name" value="Cys-tRNA-ligase"/>
</dbReference>
<evidence type="ECO:0000256" key="3">
    <source>
        <dbReference type="ARBA" id="ARBA00022723"/>
    </source>
</evidence>
<dbReference type="InterPro" id="IPR009080">
    <property type="entry name" value="tRNAsynth_Ia_anticodon-bd"/>
</dbReference>
<dbReference type="NCBIfam" id="TIGR00435">
    <property type="entry name" value="cysS"/>
    <property type="match status" value="1"/>
</dbReference>
<dbReference type="PANTHER" id="PTHR10890:SF3">
    <property type="entry name" value="CYSTEINE--TRNA LIGASE, CYTOPLASMIC"/>
    <property type="match status" value="1"/>
</dbReference>
<dbReference type="Gene3D" id="3.40.50.620">
    <property type="entry name" value="HUPs"/>
    <property type="match status" value="1"/>
</dbReference>
<feature type="binding site" evidence="9">
    <location>
        <position position="231"/>
    </location>
    <ligand>
        <name>Zn(2+)</name>
        <dbReference type="ChEBI" id="CHEBI:29105"/>
    </ligand>
</feature>
<dbReference type="STRING" id="1619037.UT67_C0016G0021"/>
<accession>A0A0G0Q209</accession>
<dbReference type="CDD" id="cd00672">
    <property type="entry name" value="CysRS_core"/>
    <property type="match status" value="1"/>
</dbReference>
<dbReference type="InterPro" id="IPR014729">
    <property type="entry name" value="Rossmann-like_a/b/a_fold"/>
</dbReference>
<gene>
    <name evidence="9" type="primary">cysS</name>
    <name evidence="11" type="ORF">UT67_C0016G0021</name>
</gene>
<comment type="caution">
    <text evidence="11">The sequence shown here is derived from an EMBL/GenBank/DDBJ whole genome shotgun (WGS) entry which is preliminary data.</text>
</comment>
<name>A0A0G0Q209_9BACT</name>
<evidence type="ECO:0000256" key="9">
    <source>
        <dbReference type="HAMAP-Rule" id="MF_00041"/>
    </source>
</evidence>
<dbReference type="InterPro" id="IPR032678">
    <property type="entry name" value="tRNA-synt_1_cat_dom"/>
</dbReference>
<dbReference type="SUPFAM" id="SSF52374">
    <property type="entry name" value="Nucleotidylyl transferase"/>
    <property type="match status" value="1"/>
</dbReference>
<dbReference type="HAMAP" id="MF_00041">
    <property type="entry name" value="Cys_tRNA_synth"/>
    <property type="match status" value="1"/>
</dbReference>
<dbReference type="GO" id="GO:0006423">
    <property type="term" value="P:cysteinyl-tRNA aminoacylation"/>
    <property type="evidence" value="ECO:0007669"/>
    <property type="project" value="UniProtKB-UniRule"/>
</dbReference>
<evidence type="ECO:0000256" key="2">
    <source>
        <dbReference type="ARBA" id="ARBA00022598"/>
    </source>
</evidence>
<evidence type="ECO:0000256" key="4">
    <source>
        <dbReference type="ARBA" id="ARBA00022741"/>
    </source>
</evidence>
<dbReference type="Gene3D" id="1.20.120.640">
    <property type="entry name" value="Anticodon-binding domain of a subclass of class I aminoacyl-tRNA synthetases"/>
    <property type="match status" value="1"/>
</dbReference>
<keyword evidence="2 9" id="KW-0436">Ligase</keyword>
<comment type="subunit">
    <text evidence="1 9">Monomer.</text>
</comment>
<comment type="subcellular location">
    <subcellularLocation>
        <location evidence="9">Cytoplasm</location>
    </subcellularLocation>
</comment>
<feature type="binding site" evidence="9">
    <location>
        <position position="291"/>
    </location>
    <ligand>
        <name>ATP</name>
        <dbReference type="ChEBI" id="CHEBI:30616"/>
    </ligand>
</feature>
<organism evidence="11 12">
    <name type="scientific">Candidatus Magasanikbacteria bacterium GW2011_GWA2_40_10</name>
    <dbReference type="NCBI Taxonomy" id="1619037"/>
    <lineage>
        <taxon>Bacteria</taxon>
        <taxon>Candidatus Magasanikiibacteriota</taxon>
    </lineage>
</organism>
<keyword evidence="8 9" id="KW-0030">Aminoacyl-tRNA synthetase</keyword>
<evidence type="ECO:0000256" key="1">
    <source>
        <dbReference type="ARBA" id="ARBA00011245"/>
    </source>
</evidence>
<feature type="short sequence motif" description="'KMSKS' region" evidence="9">
    <location>
        <begin position="288"/>
        <end position="292"/>
    </location>
</feature>
<comment type="cofactor">
    <cofactor evidence="9">
        <name>Zn(2+)</name>
        <dbReference type="ChEBI" id="CHEBI:29105"/>
    </cofactor>
    <text evidence="9">Binds 1 zinc ion per subunit.</text>
</comment>
<dbReference type="InterPro" id="IPR024909">
    <property type="entry name" value="Cys-tRNA/MSH_ligase"/>
</dbReference>
<dbReference type="PRINTS" id="PR00983">
    <property type="entry name" value="TRNASYNTHCYS"/>
</dbReference>
<dbReference type="PANTHER" id="PTHR10890">
    <property type="entry name" value="CYSTEINYL-TRNA SYNTHETASE"/>
    <property type="match status" value="1"/>
</dbReference>
<feature type="binding site" evidence="9">
    <location>
        <position position="256"/>
    </location>
    <ligand>
        <name>Zn(2+)</name>
        <dbReference type="ChEBI" id="CHEBI:29105"/>
    </ligand>
</feature>
<dbReference type="AlphaFoldDB" id="A0A0G0Q209"/>
<keyword evidence="4 9" id="KW-0547">Nucleotide-binding</keyword>
<dbReference type="Pfam" id="PF01406">
    <property type="entry name" value="tRNA-synt_1e"/>
    <property type="match status" value="1"/>
</dbReference>
<dbReference type="GO" id="GO:0004817">
    <property type="term" value="F:cysteine-tRNA ligase activity"/>
    <property type="evidence" value="ECO:0007669"/>
    <property type="project" value="UniProtKB-UniRule"/>
</dbReference>
<keyword evidence="5 9" id="KW-0862">Zinc</keyword>
<comment type="similarity">
    <text evidence="9">Belongs to the class-I aminoacyl-tRNA synthetase family.</text>
</comment>
<dbReference type="GO" id="GO:0008270">
    <property type="term" value="F:zinc ion binding"/>
    <property type="evidence" value="ECO:0007669"/>
    <property type="project" value="UniProtKB-UniRule"/>
</dbReference>
<evidence type="ECO:0000256" key="5">
    <source>
        <dbReference type="ARBA" id="ARBA00022833"/>
    </source>
</evidence>
<evidence type="ECO:0000313" key="11">
    <source>
        <dbReference type="EMBL" id="KKR34414.1"/>
    </source>
</evidence>
<feature type="domain" description="tRNA synthetases class I catalytic" evidence="10">
    <location>
        <begin position="16"/>
        <end position="336"/>
    </location>
</feature>
<evidence type="ECO:0000256" key="7">
    <source>
        <dbReference type="ARBA" id="ARBA00022917"/>
    </source>
</evidence>
<comment type="catalytic activity">
    <reaction evidence="9">
        <text>tRNA(Cys) + L-cysteine + ATP = L-cysteinyl-tRNA(Cys) + AMP + diphosphate</text>
        <dbReference type="Rhea" id="RHEA:17773"/>
        <dbReference type="Rhea" id="RHEA-COMP:9661"/>
        <dbReference type="Rhea" id="RHEA-COMP:9679"/>
        <dbReference type="ChEBI" id="CHEBI:30616"/>
        <dbReference type="ChEBI" id="CHEBI:33019"/>
        <dbReference type="ChEBI" id="CHEBI:35235"/>
        <dbReference type="ChEBI" id="CHEBI:78442"/>
        <dbReference type="ChEBI" id="CHEBI:78517"/>
        <dbReference type="ChEBI" id="CHEBI:456215"/>
        <dbReference type="EC" id="6.1.1.16"/>
    </reaction>
</comment>
<reference evidence="11 12" key="1">
    <citation type="journal article" date="2015" name="Nature">
        <title>rRNA introns, odd ribosomes, and small enigmatic genomes across a large radiation of phyla.</title>
        <authorList>
            <person name="Brown C.T."/>
            <person name="Hug L.A."/>
            <person name="Thomas B.C."/>
            <person name="Sharon I."/>
            <person name="Castelle C.J."/>
            <person name="Singh A."/>
            <person name="Wilkins M.J."/>
            <person name="Williams K.H."/>
            <person name="Banfield J.F."/>
        </authorList>
    </citation>
    <scope>NUCLEOTIDE SEQUENCE [LARGE SCALE GENOMIC DNA]</scope>
</reference>
<dbReference type="GO" id="GO:0005524">
    <property type="term" value="F:ATP binding"/>
    <property type="evidence" value="ECO:0007669"/>
    <property type="project" value="UniProtKB-UniRule"/>
</dbReference>
<proteinExistence type="inferred from homology"/>
<keyword evidence="6 9" id="KW-0067">ATP-binding</keyword>
<dbReference type="Proteomes" id="UP000034855">
    <property type="component" value="Unassembled WGS sequence"/>
</dbReference>
<feature type="short sequence motif" description="'HIGH' region" evidence="9">
    <location>
        <begin position="31"/>
        <end position="41"/>
    </location>
</feature>
<keyword evidence="9" id="KW-0963">Cytoplasm</keyword>
<sequence length="468" mass="53177">MSIKLYNTLDRKIDDFKELKRGKVGIYACGPTVYNYAHIGNLRAYVFEDTLKRVLLYNGYKVKHIMNITDVGHLTGDGDDGEDKIAKGAERENKSAWDIAKFYTLAFQKDLKDLNILPPNKFPKATANIKEQIALIKKLEEKGFTYKTKDGIYFNTAKLKDYGKLAQLNKQELKPGARVKMGEKKNTTDFALWKFSSSPSFQGGGGGRSKKRQMEWKSPWGIGFPGWHIECSAMSAKYLGQPFDIHCGGIDHVSVHHTNEIAQSEAAEDKPLANYWLHGEFVLMGEDKMAKSTNNFITLQTLQTNNFNPLAYRYLLLQTHYRKQLGFSWESLESAQNGLNHLYNIVRSWDKASVSCVEYEHKFLDAINDDLDMPGAMAVVWELIKDPMYPGSSKRKTILKFDKVLGLGLSKLKKGQIVIPKEIKDMVAKRDGARFSKKWEKSDELRKKIEAAGYTVEDTKEGTIVNKI</sequence>
<dbReference type="EC" id="6.1.1.16" evidence="9"/>
<evidence type="ECO:0000256" key="8">
    <source>
        <dbReference type="ARBA" id="ARBA00023146"/>
    </source>
</evidence>
<dbReference type="PATRIC" id="fig|1619037.3.peg.343"/>